<dbReference type="EMBL" id="UPHQ01000249">
    <property type="protein sequence ID" value="VBA43713.1"/>
    <property type="molecule type" value="Genomic_DNA"/>
</dbReference>
<organism evidence="2 3">
    <name type="scientific">Mycobacterium innocens</name>
    <dbReference type="NCBI Taxonomy" id="2341083"/>
    <lineage>
        <taxon>Bacteria</taxon>
        <taxon>Bacillati</taxon>
        <taxon>Actinomycetota</taxon>
        <taxon>Actinomycetes</taxon>
        <taxon>Mycobacteriales</taxon>
        <taxon>Mycobacteriaceae</taxon>
        <taxon>Mycobacterium</taxon>
    </lineage>
</organism>
<dbReference type="Proteomes" id="UP000267289">
    <property type="component" value="Unassembled WGS sequence"/>
</dbReference>
<reference evidence="2 3" key="1">
    <citation type="submission" date="2018-09" db="EMBL/GenBank/DDBJ databases">
        <authorList>
            <person name="Tagini F."/>
        </authorList>
    </citation>
    <scope>NUCLEOTIDE SEQUENCE [LARGE SCALE GENOMIC DNA]</scope>
    <source>
        <strain evidence="2 3">MK13</strain>
    </source>
</reference>
<feature type="region of interest" description="Disordered" evidence="1">
    <location>
        <begin position="198"/>
        <end position="217"/>
    </location>
</feature>
<evidence type="ECO:0000313" key="3">
    <source>
        <dbReference type="Proteomes" id="UP000267289"/>
    </source>
</evidence>
<protein>
    <submittedName>
        <fullName evidence="2">Uncharacterized protein</fullName>
    </submittedName>
</protein>
<gene>
    <name evidence="2" type="ORF">LAUMK13_04666</name>
</gene>
<keyword evidence="3" id="KW-1185">Reference proteome</keyword>
<accession>A0A498QFU9</accession>
<dbReference type="AlphaFoldDB" id="A0A498QFU9"/>
<evidence type="ECO:0000256" key="1">
    <source>
        <dbReference type="SAM" id="MobiDB-lite"/>
    </source>
</evidence>
<name>A0A498QFU9_9MYCO</name>
<evidence type="ECO:0000313" key="2">
    <source>
        <dbReference type="EMBL" id="VBA43713.1"/>
    </source>
</evidence>
<sequence length="217" mass="23695">MRTRLSDGHSTATARANRNRDLAFAARAGYPNATCIAAAVPRPFETTGPTTEVVLIVARAGRCASADAYPVARYLLPRGLMHAPPRVQPVGPTGCRLVAATAAVFPRPTSARCPPGRSPRWRRCRRRASDPIPAVRARVRRHVSHYQITMHDNRFGRHVRAGISASASGHQHRVQHRIEQAQTVVGRTGQRLDRVFRVGHQPDHPTAGRADAGNVAQ</sequence>
<proteinExistence type="predicted"/>